<feature type="region of interest" description="Disordered" evidence="1">
    <location>
        <begin position="288"/>
        <end position="320"/>
    </location>
</feature>
<evidence type="ECO:0000313" key="3">
    <source>
        <dbReference type="Proteomes" id="UP001234178"/>
    </source>
</evidence>
<sequence length="347" mass="39597">MSLIFTQSRSKDTLDMMTVEDTTYKGHSRSSRKGHSVEDDVFVDLETSERPRHVRNYGYPGGYRDYLGAYGRYPEGHTEDTEDTADTVWAENFVRLKTMRLPVTYKPVKITVEVWEALEASVDGDMKDHFDDILVSYIMDTFKCRKEWPSQSVYKTDEAVAVNAVNDDAYQTDDEYAHECKHFTPINEPLFRIFCFGDFALCVISLRWHWHGSMDNNSPLTLRTTLEDFTTMKLVIALTFLLTLCTAEEEAKPQVAQIADLDAAEHHGGYGRRPNRYGGYRGQSGFGGYGGRPSGPGGYGGHSGYGTQGGWGRKRRSAGEDQAIVEPRTHWIWWSRRIRRIQRTRGQ</sequence>
<keyword evidence="3" id="KW-1185">Reference proteome</keyword>
<evidence type="ECO:0000256" key="1">
    <source>
        <dbReference type="SAM" id="MobiDB-lite"/>
    </source>
</evidence>
<gene>
    <name evidence="2" type="ORF">OUZ56_000017</name>
</gene>
<accession>A0ABQ9ZYG5</accession>
<dbReference type="Proteomes" id="UP001234178">
    <property type="component" value="Unassembled WGS sequence"/>
</dbReference>
<dbReference type="EMBL" id="JAOYFB010000036">
    <property type="protein sequence ID" value="KAK4017942.1"/>
    <property type="molecule type" value="Genomic_DNA"/>
</dbReference>
<feature type="compositionally biased region" description="Gly residues" evidence="1">
    <location>
        <begin position="288"/>
        <end position="311"/>
    </location>
</feature>
<evidence type="ECO:0000313" key="2">
    <source>
        <dbReference type="EMBL" id="KAK4017942.1"/>
    </source>
</evidence>
<protein>
    <submittedName>
        <fullName evidence="2">Uncharacterized protein</fullName>
    </submittedName>
</protein>
<proteinExistence type="predicted"/>
<reference evidence="2 3" key="1">
    <citation type="journal article" date="2023" name="Nucleic Acids Res.">
        <title>The hologenome of Daphnia magna reveals possible DNA methylation and microbiome-mediated evolution of the host genome.</title>
        <authorList>
            <person name="Chaturvedi A."/>
            <person name="Li X."/>
            <person name="Dhandapani V."/>
            <person name="Marshall H."/>
            <person name="Kissane S."/>
            <person name="Cuenca-Cambronero M."/>
            <person name="Asole G."/>
            <person name="Calvet F."/>
            <person name="Ruiz-Romero M."/>
            <person name="Marangio P."/>
            <person name="Guigo R."/>
            <person name="Rago D."/>
            <person name="Mirbahai L."/>
            <person name="Eastwood N."/>
            <person name="Colbourne J.K."/>
            <person name="Zhou J."/>
            <person name="Mallon E."/>
            <person name="Orsini L."/>
        </authorList>
    </citation>
    <scope>NUCLEOTIDE SEQUENCE [LARGE SCALE GENOMIC DNA]</scope>
    <source>
        <strain evidence="2">LRV0_1</strain>
    </source>
</reference>
<comment type="caution">
    <text evidence="2">The sequence shown here is derived from an EMBL/GenBank/DDBJ whole genome shotgun (WGS) entry which is preliminary data.</text>
</comment>
<organism evidence="2 3">
    <name type="scientific">Daphnia magna</name>
    <dbReference type="NCBI Taxonomy" id="35525"/>
    <lineage>
        <taxon>Eukaryota</taxon>
        <taxon>Metazoa</taxon>
        <taxon>Ecdysozoa</taxon>
        <taxon>Arthropoda</taxon>
        <taxon>Crustacea</taxon>
        <taxon>Branchiopoda</taxon>
        <taxon>Diplostraca</taxon>
        <taxon>Cladocera</taxon>
        <taxon>Anomopoda</taxon>
        <taxon>Daphniidae</taxon>
        <taxon>Daphnia</taxon>
    </lineage>
</organism>
<name>A0ABQ9ZYG5_9CRUS</name>